<dbReference type="KEGG" id="msum:OH143_07505"/>
<gene>
    <name evidence="1" type="ORF">OH143_07505</name>
</gene>
<keyword evidence="2" id="KW-1185">Reference proteome</keyword>
<dbReference type="GeneID" id="76730727"/>
<organism evidence="1 2">
    <name type="scientific">Methanoculleus submarinus</name>
    <dbReference type="NCBI Taxonomy" id="204050"/>
    <lineage>
        <taxon>Archaea</taxon>
        <taxon>Methanobacteriati</taxon>
        <taxon>Methanobacteriota</taxon>
        <taxon>Stenosarchaea group</taxon>
        <taxon>Methanomicrobia</taxon>
        <taxon>Methanomicrobiales</taxon>
        <taxon>Methanomicrobiaceae</taxon>
        <taxon>Methanoculleus</taxon>
    </lineage>
</organism>
<dbReference type="PANTHER" id="PTHR42754:SF1">
    <property type="entry name" value="LIPOPROTEIN"/>
    <property type="match status" value="1"/>
</dbReference>
<dbReference type="AlphaFoldDB" id="A0AAX3E625"/>
<protein>
    <submittedName>
        <fullName evidence="1">PQQ-like beta-propeller repeat protein</fullName>
    </submittedName>
</protein>
<dbReference type="EMBL" id="CP109831">
    <property type="protein sequence ID" value="UYU17557.1"/>
    <property type="molecule type" value="Genomic_DNA"/>
</dbReference>
<dbReference type="SUPFAM" id="SSF75011">
    <property type="entry name" value="3-carboxy-cis,cis-mucoante lactonizing enzyme"/>
    <property type="match status" value="1"/>
</dbReference>
<dbReference type="PANTHER" id="PTHR42754">
    <property type="entry name" value="ENDOGLUCANASE"/>
    <property type="match status" value="1"/>
</dbReference>
<proteinExistence type="predicted"/>
<evidence type="ECO:0000313" key="1">
    <source>
        <dbReference type="EMBL" id="UYU17557.1"/>
    </source>
</evidence>
<accession>A0AAX3E625</accession>
<sequence>MTPTKRNLRIFAAVAAFILLTVVAGCLDRPLTPGHRTLEGDVWVLKLGDAGDREWFTVIDSGRFDEAFSIVEVPGGYAIAGSVSDAGEFHPTPRVILLDREGAVTWNTTYPTPDDRRGTGIAPAGAGGFAVAASRGLLILTDADGSERHRTDLAAEGDYWAIAPSGAGGWIAAGDDQVARIDANGSVAWQEPAGGVSPVSLPIIVPDPAGGCLVAGEAAGAPGTVIAAKFDDRGAPVWNTTVQGSPGEQYLISAVRQDVTGGYSLLAGFTGAEPAGVLEVSLGEDGSILRQNAINASAPVTWTPDGGYLSAALAENDYGGAQLRVERFDEDGAASWTSTQRLDEYSRLVALIPTADGGSAVLGMYMKY</sequence>
<dbReference type="GeneID" id="4846041"/>
<dbReference type="RefSeq" id="WP_011843000.1">
    <property type="nucleotide sequence ID" value="NZ_CP109831.1"/>
</dbReference>
<name>A0AAX3E625_9EURY</name>
<reference evidence="1" key="1">
    <citation type="submission" date="2022-10" db="EMBL/GenBank/DDBJ databases">
        <title>Complete genome of Methanoculleus submarinus DSM 15122.</title>
        <authorList>
            <person name="Chen S.-C."/>
            <person name="Lai S.-J."/>
            <person name="You Y.-T."/>
        </authorList>
    </citation>
    <scope>NUCLEOTIDE SEQUENCE</scope>
    <source>
        <strain evidence="1">DSM 15122</strain>
    </source>
</reference>
<dbReference type="PROSITE" id="PS51257">
    <property type="entry name" value="PROKAR_LIPOPROTEIN"/>
    <property type="match status" value="1"/>
</dbReference>
<evidence type="ECO:0000313" key="2">
    <source>
        <dbReference type="Proteomes" id="UP001156196"/>
    </source>
</evidence>
<dbReference type="Proteomes" id="UP001156196">
    <property type="component" value="Chromosome"/>
</dbReference>